<keyword evidence="1" id="KW-1133">Transmembrane helix</keyword>
<feature type="transmembrane region" description="Helical" evidence="1">
    <location>
        <begin position="318"/>
        <end position="348"/>
    </location>
</feature>
<dbReference type="PANTHER" id="PTHR34851:SF5">
    <property type="entry name" value="MARVEL DOMAIN-CONTAINING PROTEIN"/>
    <property type="match status" value="1"/>
</dbReference>
<keyword evidence="1" id="KW-0812">Transmembrane</keyword>
<keyword evidence="2" id="KW-1185">Reference proteome</keyword>
<feature type="transmembrane region" description="Helical" evidence="1">
    <location>
        <begin position="171"/>
        <end position="190"/>
    </location>
</feature>
<sequence length="407" mass="46638">MSGVHQLAPGTTRNGVLAEVLMADEIFYSVCFLLGYISATSHPTALPGIAALAKIGLSKPRTPGRTTCFQHHVWRTMDPASCALWHLLCQPKWGLGHFRKENTCNGFVLSAETLGNVDNNKNIESKTELYGSVKLKKMRKETLPIRHITFKVLVVHVLARMKHLLAFRIDVLRHMSTCPIIGVILSNVVFSMANEGKQSRLGSTDASHFRKLSLTMIEDATLLEVPCVKTVRRRKQKKYRKMHCVCGSIKVKTAAFWVAVLTLLITVFDFLHTVRITIHDNNVKGFWVAFSILLDITWFLSSLCAFESVVNEDPDFLYPFLIMNVVVLVVIPTIFIISFLMLLFPHTWFTGLFFDRRDTRPEAMDACFYRMLISFFLIPITMCFTYIVRQCYNNFREFRKKRRSRRG</sequence>
<evidence type="ECO:0000313" key="3">
    <source>
        <dbReference type="WBParaSite" id="L893_g1601.t1"/>
    </source>
</evidence>
<dbReference type="AlphaFoldDB" id="A0A1I7YG38"/>
<keyword evidence="1" id="KW-0472">Membrane</keyword>
<feature type="transmembrane region" description="Helical" evidence="1">
    <location>
        <begin position="368"/>
        <end position="392"/>
    </location>
</feature>
<dbReference type="WBParaSite" id="L893_g1601.t1">
    <property type="protein sequence ID" value="L893_g1601.t1"/>
    <property type="gene ID" value="L893_g1601"/>
</dbReference>
<name>A0A1I7YG38_9BILA</name>
<protein>
    <submittedName>
        <fullName evidence="3">G_PROTEIN_RECEP_F1_2 domain-containing protein</fullName>
    </submittedName>
</protein>
<organism evidence="2 3">
    <name type="scientific">Steinernema glaseri</name>
    <dbReference type="NCBI Taxonomy" id="37863"/>
    <lineage>
        <taxon>Eukaryota</taxon>
        <taxon>Metazoa</taxon>
        <taxon>Ecdysozoa</taxon>
        <taxon>Nematoda</taxon>
        <taxon>Chromadorea</taxon>
        <taxon>Rhabditida</taxon>
        <taxon>Tylenchina</taxon>
        <taxon>Panagrolaimomorpha</taxon>
        <taxon>Strongyloidoidea</taxon>
        <taxon>Steinernematidae</taxon>
        <taxon>Steinernema</taxon>
    </lineage>
</organism>
<reference evidence="3" key="1">
    <citation type="submission" date="2016-11" db="UniProtKB">
        <authorList>
            <consortium name="WormBaseParasite"/>
        </authorList>
    </citation>
    <scope>IDENTIFICATION</scope>
</reference>
<evidence type="ECO:0000256" key="1">
    <source>
        <dbReference type="SAM" id="Phobius"/>
    </source>
</evidence>
<feature type="transmembrane region" description="Helical" evidence="1">
    <location>
        <begin position="285"/>
        <end position="306"/>
    </location>
</feature>
<evidence type="ECO:0000313" key="2">
    <source>
        <dbReference type="Proteomes" id="UP000095287"/>
    </source>
</evidence>
<dbReference type="Proteomes" id="UP000095287">
    <property type="component" value="Unplaced"/>
</dbReference>
<proteinExistence type="predicted"/>
<dbReference type="PANTHER" id="PTHR34851">
    <property type="entry name" value="PROTEIN CBG05235-RELATED"/>
    <property type="match status" value="1"/>
</dbReference>
<accession>A0A1I7YG38</accession>
<feature type="transmembrane region" description="Helical" evidence="1">
    <location>
        <begin position="242"/>
        <end position="265"/>
    </location>
</feature>